<dbReference type="InParanoid" id="A0A369K9K4"/>
<dbReference type="OrthoDB" id="5425539at2759"/>
<evidence type="ECO:0000256" key="3">
    <source>
        <dbReference type="ARBA" id="ARBA00022801"/>
    </source>
</evidence>
<keyword evidence="3" id="KW-0378">Hydrolase</keyword>
<gene>
    <name evidence="7" type="primary">RNPO</name>
    <name evidence="7" type="ORF">Hypma_015726</name>
</gene>
<evidence type="ECO:0000256" key="6">
    <source>
        <dbReference type="SAM" id="SignalP"/>
    </source>
</evidence>
<dbReference type="GO" id="GO:0016787">
    <property type="term" value="F:hydrolase activity"/>
    <property type="evidence" value="ECO:0007669"/>
    <property type="project" value="UniProtKB-KW"/>
</dbReference>
<name>A0A369K9K4_HYPMA</name>
<keyword evidence="4" id="KW-1015">Disulfide bond</keyword>
<dbReference type="PANTHER" id="PTHR42104:SF1">
    <property type="entry name" value="EXTRACELLULAR GUANYL-SPECIFIC RIBONUCLEASE RNTA (AFU_ORTHOLOGUE AFUA_4G03230)"/>
    <property type="match status" value="1"/>
</dbReference>
<keyword evidence="6" id="KW-0732">Signal</keyword>
<keyword evidence="5" id="KW-0456">Lyase</keyword>
<keyword evidence="2" id="KW-0255">Endonuclease</keyword>
<dbReference type="GO" id="GO:0004521">
    <property type="term" value="F:RNA endonuclease activity"/>
    <property type="evidence" value="ECO:0007669"/>
    <property type="project" value="InterPro"/>
</dbReference>
<evidence type="ECO:0000256" key="5">
    <source>
        <dbReference type="ARBA" id="ARBA00023239"/>
    </source>
</evidence>
<dbReference type="Pfam" id="PF00545">
    <property type="entry name" value="Ribonuclease"/>
    <property type="match status" value="1"/>
</dbReference>
<sequence length="124" mass="12994">MMLARTVLLIAACVGTVQALVVGRQASGCTCAGRAYTASDIARAVTKAEGGVTSGYPHQYHNYEGFSFPMCSGTFYEYPLKTGSAWSGGSPGADRVIYDQTGDVCSCLTHTGAPTTNGFVECKF</sequence>
<dbReference type="InterPro" id="IPR016191">
    <property type="entry name" value="Ribonuclease/ribotoxin"/>
</dbReference>
<comment type="caution">
    <text evidence="7">The sequence shown here is derived from an EMBL/GenBank/DDBJ whole genome shotgun (WGS) entry which is preliminary data.</text>
</comment>
<evidence type="ECO:0000256" key="2">
    <source>
        <dbReference type="ARBA" id="ARBA00022759"/>
    </source>
</evidence>
<proteinExistence type="predicted"/>
<evidence type="ECO:0000256" key="4">
    <source>
        <dbReference type="ARBA" id="ARBA00023157"/>
    </source>
</evidence>
<dbReference type="GO" id="GO:0003723">
    <property type="term" value="F:RNA binding"/>
    <property type="evidence" value="ECO:0007669"/>
    <property type="project" value="InterPro"/>
</dbReference>
<evidence type="ECO:0000313" key="7">
    <source>
        <dbReference type="EMBL" id="RDB29527.1"/>
    </source>
</evidence>
<reference evidence="7" key="1">
    <citation type="submission" date="2018-04" db="EMBL/GenBank/DDBJ databases">
        <title>Whole genome sequencing of Hypsizygus marmoreus.</title>
        <authorList>
            <person name="Choi I.-G."/>
            <person name="Min B."/>
            <person name="Kim J.-G."/>
            <person name="Kim S."/>
            <person name="Oh Y.-L."/>
            <person name="Kong W.-S."/>
            <person name="Park H."/>
            <person name="Jeong J."/>
            <person name="Song E.-S."/>
        </authorList>
    </citation>
    <scope>NUCLEOTIDE SEQUENCE [LARGE SCALE GENOMIC DNA]</scope>
    <source>
        <strain evidence="7">51987-8</strain>
    </source>
</reference>
<dbReference type="EMBL" id="LUEZ02000010">
    <property type="protein sequence ID" value="RDB29527.1"/>
    <property type="molecule type" value="Genomic_DNA"/>
</dbReference>
<accession>A0A369K9K4</accession>
<keyword evidence="8" id="KW-1185">Reference proteome</keyword>
<organism evidence="7 8">
    <name type="scientific">Hypsizygus marmoreus</name>
    <name type="common">White beech mushroom</name>
    <name type="synonym">Agaricus marmoreus</name>
    <dbReference type="NCBI Taxonomy" id="39966"/>
    <lineage>
        <taxon>Eukaryota</taxon>
        <taxon>Fungi</taxon>
        <taxon>Dikarya</taxon>
        <taxon>Basidiomycota</taxon>
        <taxon>Agaricomycotina</taxon>
        <taxon>Agaricomycetes</taxon>
        <taxon>Agaricomycetidae</taxon>
        <taxon>Agaricales</taxon>
        <taxon>Tricholomatineae</taxon>
        <taxon>Lyophyllaceae</taxon>
        <taxon>Hypsizygus</taxon>
    </lineage>
</organism>
<feature type="chain" id="PRO_5017009120" evidence="6">
    <location>
        <begin position="20"/>
        <end position="124"/>
    </location>
</feature>
<dbReference type="Proteomes" id="UP000076154">
    <property type="component" value="Unassembled WGS sequence"/>
</dbReference>
<dbReference type="Gene3D" id="3.10.450.30">
    <property type="entry name" value="Microbial ribonucleases"/>
    <property type="match status" value="1"/>
</dbReference>
<feature type="signal peptide" evidence="6">
    <location>
        <begin position="1"/>
        <end position="19"/>
    </location>
</feature>
<keyword evidence="1" id="KW-0540">Nuclease</keyword>
<dbReference type="PANTHER" id="PTHR42104">
    <property type="entry name" value="EXTRACELLULAR GUANYL-SPECIFIC RIBONUCLEASE RNTA (AFU_ORTHOLOGUE AFUA_4G03230)"/>
    <property type="match status" value="1"/>
</dbReference>
<evidence type="ECO:0000313" key="8">
    <source>
        <dbReference type="Proteomes" id="UP000076154"/>
    </source>
</evidence>
<dbReference type="SUPFAM" id="SSF53933">
    <property type="entry name" value="Microbial ribonucleases"/>
    <property type="match status" value="1"/>
</dbReference>
<dbReference type="AlphaFoldDB" id="A0A369K9K4"/>
<dbReference type="InterPro" id="IPR000026">
    <property type="entry name" value="N1-like"/>
</dbReference>
<evidence type="ECO:0000256" key="1">
    <source>
        <dbReference type="ARBA" id="ARBA00022722"/>
    </source>
</evidence>
<dbReference type="GO" id="GO:0016829">
    <property type="term" value="F:lyase activity"/>
    <property type="evidence" value="ECO:0007669"/>
    <property type="project" value="UniProtKB-KW"/>
</dbReference>
<protein>
    <submittedName>
        <fullName evidence="7">Guanyl-specific ribonuclease Po1</fullName>
    </submittedName>
</protein>